<reference evidence="1" key="1">
    <citation type="submission" date="2021-05" db="EMBL/GenBank/DDBJ databases">
        <authorList>
            <person name="Pan Q."/>
            <person name="Jouanno E."/>
            <person name="Zahm M."/>
            <person name="Klopp C."/>
            <person name="Cabau C."/>
            <person name="Louis A."/>
            <person name="Berthelot C."/>
            <person name="Parey E."/>
            <person name="Roest Crollius H."/>
            <person name="Montfort J."/>
            <person name="Robinson-Rechavi M."/>
            <person name="Bouchez O."/>
            <person name="Lampietro C."/>
            <person name="Lopez Roques C."/>
            <person name="Donnadieu C."/>
            <person name="Postlethwait J."/>
            <person name="Bobe J."/>
            <person name="Dillon D."/>
            <person name="Chandos A."/>
            <person name="von Hippel F."/>
            <person name="Guiguen Y."/>
        </authorList>
    </citation>
    <scope>NUCLEOTIDE SEQUENCE</scope>
    <source>
        <strain evidence="1">YG-Jan2019</strain>
    </source>
</reference>
<organism evidence="1 2">
    <name type="scientific">Dallia pectoralis</name>
    <name type="common">Alaska blackfish</name>
    <dbReference type="NCBI Taxonomy" id="75939"/>
    <lineage>
        <taxon>Eukaryota</taxon>
        <taxon>Metazoa</taxon>
        <taxon>Chordata</taxon>
        <taxon>Craniata</taxon>
        <taxon>Vertebrata</taxon>
        <taxon>Euteleostomi</taxon>
        <taxon>Actinopterygii</taxon>
        <taxon>Neopterygii</taxon>
        <taxon>Teleostei</taxon>
        <taxon>Protacanthopterygii</taxon>
        <taxon>Esociformes</taxon>
        <taxon>Umbridae</taxon>
        <taxon>Dallia</taxon>
    </lineage>
</organism>
<keyword evidence="2" id="KW-1185">Reference proteome</keyword>
<dbReference type="Proteomes" id="UP001157502">
    <property type="component" value="Chromosome 27"/>
</dbReference>
<evidence type="ECO:0000313" key="2">
    <source>
        <dbReference type="Proteomes" id="UP001157502"/>
    </source>
</evidence>
<proteinExistence type="predicted"/>
<dbReference type="EMBL" id="CM055754">
    <property type="protein sequence ID" value="KAJ7991076.1"/>
    <property type="molecule type" value="Genomic_DNA"/>
</dbReference>
<gene>
    <name evidence="1" type="ORF">DPEC_G00293480</name>
</gene>
<name>A0ACC2FI68_DALPE</name>
<sequence>MSHSGAGRRLKAPEPDTIDDSICEDLTEVLDGERPRPQGSSPVDEYPETDKYPDIDKQSGGVKKGRKSFGNLFEKRSPAKMSQLESRESGVIVKMPKETCAEGLVVSGGGKEGIFIKAVRPESPAAKLLSLHEGDQILSATVYFDDVTYEDALQILEHAHSYKMELLLKRKPLISSTLDSEPDVEVAHVKEESSVEMREHSKTKRHADRISWPKFPNFSKNRKSHFKRSHSNSEADDQRKLELSPTTSDTESPLKSQDAVKSKTKKHALKLPNLKIKDRKSKSVEQQDQDTDIITFEQEMKTQQTHDDINSLDGLESTAGETPQRNAIATYCPHTATYEGERGSKNEYDGKPLLLPTAPDGEMSVKGLSAASSGKSENVDGGENSAKSPLNKSLHTLSASFRRARTLIRKPKEKQEQENIDLTGLCTLPETPLSESESTILKPNEREQEYVYTLPETPLSVMQISQLIEDDFLDDAHPNLLSLRQEFQREREECTEEASSMELARKKKDLSILYGKLQDKVKEIVRNSTGPLAGNMDLLLCVARVIQEEEKREAEPGGMVESGGWQRAWREAVSEGVQDSLKRVILETPEQNPSWLAVHLGRLGQAIREDLEKVKGELQDFYPPGFNVFSTYVNCYHVSVSQHLKKLQPQVTDLKDYYFLLNWIINCYESETIMTSPTLRPEMEAENPRLPLEEGFLDQLKEKYCMQAKEDLRALLSRMLELENKEKWLKNEEPKEDDQHFLNSEMHMDIWREVQSKAVHSRKIDANLEVRLVCSCLEELQQFPKRFEIEFRNCCNSVENRSLWADYQITYINSFAALKEHMETYEEICPNQVEHLSRAVDGLVHSLVQGLEDHYKKDVRPYLSRMLTRKWLSKDEDFQHLYKRTENLSQQSSKIRSPYAEMFVSSIHHYVVKEYVAQLMTNNYTCKNRKNKKAATKMMVQWDKLHEQFEEMKTSHDRLRPVIEYLSGIIGEKNVKEIKNHLKHLVTDYPDISKKHLMAVLYFRGLRGGEKQEVLQHFTELKEELQSTGNTGDKRQLLFRDMQMVVSSMHHYVVKEYVAQLMTNIYT</sequence>
<evidence type="ECO:0000313" key="1">
    <source>
        <dbReference type="EMBL" id="KAJ7991076.1"/>
    </source>
</evidence>
<comment type="caution">
    <text evidence="1">The sequence shown here is derived from an EMBL/GenBank/DDBJ whole genome shotgun (WGS) entry which is preliminary data.</text>
</comment>
<protein>
    <submittedName>
        <fullName evidence="1">Uncharacterized protein</fullName>
    </submittedName>
</protein>
<accession>A0ACC2FI68</accession>